<dbReference type="Gene3D" id="3.40.720.10">
    <property type="entry name" value="Alkaline Phosphatase, subunit A"/>
    <property type="match status" value="1"/>
</dbReference>
<name>A0A839FB22_9GAMM</name>
<protein>
    <submittedName>
        <fullName evidence="7">Arylsulfatase A-like enzyme</fullName>
    </submittedName>
</protein>
<organism evidence="7 8">
    <name type="scientific">Dokdonella fugitiva</name>
    <dbReference type="NCBI Taxonomy" id="328517"/>
    <lineage>
        <taxon>Bacteria</taxon>
        <taxon>Pseudomonadati</taxon>
        <taxon>Pseudomonadota</taxon>
        <taxon>Gammaproteobacteria</taxon>
        <taxon>Lysobacterales</taxon>
        <taxon>Rhodanobacteraceae</taxon>
        <taxon>Dokdonella</taxon>
    </lineage>
</organism>
<reference evidence="7 8" key="1">
    <citation type="submission" date="2020-07" db="EMBL/GenBank/DDBJ databases">
        <title>Genomic Encyclopedia of Type Strains, Phase IV (KMG-V): Genome sequencing to study the core and pangenomes of soil and plant-associated prokaryotes.</title>
        <authorList>
            <person name="Whitman W."/>
        </authorList>
    </citation>
    <scope>NUCLEOTIDE SEQUENCE [LARGE SCALE GENOMIC DNA]</scope>
    <source>
        <strain evidence="7 8">RH2WT43</strain>
    </source>
</reference>
<feature type="domain" description="Sulfatase N-terminal" evidence="6">
    <location>
        <begin position="30"/>
        <end position="401"/>
    </location>
</feature>
<evidence type="ECO:0000256" key="2">
    <source>
        <dbReference type="ARBA" id="ARBA00022729"/>
    </source>
</evidence>
<comment type="caution">
    <text evidence="7">The sequence shown here is derived from an EMBL/GenBank/DDBJ whole genome shotgun (WGS) entry which is preliminary data.</text>
</comment>
<evidence type="ECO:0000256" key="1">
    <source>
        <dbReference type="ARBA" id="ARBA00008779"/>
    </source>
</evidence>
<gene>
    <name evidence="7" type="ORF">FHW12_003547</name>
</gene>
<dbReference type="PANTHER" id="PTHR43108:SF8">
    <property type="entry name" value="SD21168P"/>
    <property type="match status" value="1"/>
</dbReference>
<keyword evidence="8" id="KW-1185">Reference proteome</keyword>
<comment type="similarity">
    <text evidence="1">Belongs to the sulfatase family.</text>
</comment>
<keyword evidence="4" id="KW-0325">Glycoprotein</keyword>
<evidence type="ECO:0000313" key="7">
    <source>
        <dbReference type="EMBL" id="MBA8889304.1"/>
    </source>
</evidence>
<dbReference type="RefSeq" id="WP_182532342.1">
    <property type="nucleotide sequence ID" value="NZ_JACGXL010000006.1"/>
</dbReference>
<keyword evidence="3" id="KW-0378">Hydrolase</keyword>
<accession>A0A839FB22</accession>
<dbReference type="PANTHER" id="PTHR43108">
    <property type="entry name" value="N-ACETYLGLUCOSAMINE-6-SULFATASE FAMILY MEMBER"/>
    <property type="match status" value="1"/>
</dbReference>
<dbReference type="EMBL" id="JACGXL010000006">
    <property type="protein sequence ID" value="MBA8889304.1"/>
    <property type="molecule type" value="Genomic_DNA"/>
</dbReference>
<evidence type="ECO:0000256" key="5">
    <source>
        <dbReference type="SAM" id="SignalP"/>
    </source>
</evidence>
<evidence type="ECO:0000256" key="3">
    <source>
        <dbReference type="ARBA" id="ARBA00022801"/>
    </source>
</evidence>
<evidence type="ECO:0000259" key="6">
    <source>
        <dbReference type="Pfam" id="PF00884"/>
    </source>
</evidence>
<sequence>MPTHALRACALAFAAAVPRPAHAGDAGSPPDIVVLMADDLDEPTFDTALALGLLPSIEAAMVDGGLRFDESFVTDSLCCPSRATFMTGQYPHNHGVRRGQFGADGSFGAFDDDRSIATALGGIGYRTGLVGKFLNGYGYTTPRNHPDCTSADCRMRYVPAGWTDWQGLPDYGELNGSPGYAGAYCMYNYTVNDRGTLVTYGNADADYQTDVIAQRAGAFIDAVAATPAPLFLVASPLAPHYELCLPSPDPTAWDVRPAPRHAGSLPPYVNLDVSKASFDEADVGDKPAWFAQEYANLDTTQVSTLNRQYRHRLEALRAVDDLFATIRARLVAAARWDDAYVIFTSDNGWLYGEHRVVGKVLAYEESIRVPLLLRGPGVATGAHRAALVLNNDLAPTIAALARAALPTVPDGRDLAPLFAQDQPPAWRRRFLVEHFRDAAPSPVSWLDFLGVRTASGDDEDTGMQLFVDWRDDWLTDPTAAGSEHYDLVADPLQLQSFDPRDGAHEAQRAVLQADLALLRDCGKPGHVACIDAERMREHLFFAGFDGP</sequence>
<evidence type="ECO:0000256" key="4">
    <source>
        <dbReference type="ARBA" id="ARBA00023180"/>
    </source>
</evidence>
<dbReference type="GO" id="GO:0016787">
    <property type="term" value="F:hydrolase activity"/>
    <property type="evidence" value="ECO:0007669"/>
    <property type="project" value="UniProtKB-KW"/>
</dbReference>
<dbReference type="PROSITE" id="PS00523">
    <property type="entry name" value="SULFATASE_1"/>
    <property type="match status" value="1"/>
</dbReference>
<dbReference type="Proteomes" id="UP000550401">
    <property type="component" value="Unassembled WGS sequence"/>
</dbReference>
<proteinExistence type="inferred from homology"/>
<dbReference type="Pfam" id="PF00884">
    <property type="entry name" value="Sulfatase"/>
    <property type="match status" value="1"/>
</dbReference>
<dbReference type="InterPro" id="IPR024607">
    <property type="entry name" value="Sulfatase_CS"/>
</dbReference>
<dbReference type="InterPro" id="IPR017850">
    <property type="entry name" value="Alkaline_phosphatase_core_sf"/>
</dbReference>
<evidence type="ECO:0000313" key="8">
    <source>
        <dbReference type="Proteomes" id="UP000550401"/>
    </source>
</evidence>
<feature type="chain" id="PRO_5032302055" evidence="5">
    <location>
        <begin position="24"/>
        <end position="547"/>
    </location>
</feature>
<dbReference type="CDD" id="cd16147">
    <property type="entry name" value="G6S"/>
    <property type="match status" value="1"/>
</dbReference>
<feature type="signal peptide" evidence="5">
    <location>
        <begin position="1"/>
        <end position="23"/>
    </location>
</feature>
<dbReference type="InterPro" id="IPR000917">
    <property type="entry name" value="Sulfatase_N"/>
</dbReference>
<dbReference type="AlphaFoldDB" id="A0A839FB22"/>
<keyword evidence="2 5" id="KW-0732">Signal</keyword>
<dbReference type="SUPFAM" id="SSF53649">
    <property type="entry name" value="Alkaline phosphatase-like"/>
    <property type="match status" value="1"/>
</dbReference>